<evidence type="ECO:0000256" key="5">
    <source>
        <dbReference type="ARBA" id="ARBA00023136"/>
    </source>
</evidence>
<dbReference type="InterPro" id="IPR027379">
    <property type="entry name" value="CLS_N"/>
</dbReference>
<feature type="transmembrane region" description="Helical" evidence="6">
    <location>
        <begin position="44"/>
        <end position="63"/>
    </location>
</feature>
<evidence type="ECO:0000256" key="4">
    <source>
        <dbReference type="ARBA" id="ARBA00022989"/>
    </source>
</evidence>
<dbReference type="KEGG" id="mgin:FRZ54_01010"/>
<evidence type="ECO:0000313" key="9">
    <source>
        <dbReference type="Proteomes" id="UP000321479"/>
    </source>
</evidence>
<organism evidence="8 9">
    <name type="scientific">Mucilaginibacter ginsenosidivorans</name>
    <dbReference type="NCBI Taxonomy" id="398053"/>
    <lineage>
        <taxon>Bacteria</taxon>
        <taxon>Pseudomonadati</taxon>
        <taxon>Bacteroidota</taxon>
        <taxon>Sphingobacteriia</taxon>
        <taxon>Sphingobacteriales</taxon>
        <taxon>Sphingobacteriaceae</taxon>
        <taxon>Mucilaginibacter</taxon>
    </lineage>
</organism>
<comment type="subcellular location">
    <subcellularLocation>
        <location evidence="1">Cell membrane</location>
        <topology evidence="1">Multi-pass membrane protein</topology>
    </subcellularLocation>
</comment>
<protein>
    <recommendedName>
        <fullName evidence="7">Cardiolipin synthase N-terminal domain-containing protein</fullName>
    </recommendedName>
</protein>
<dbReference type="AlphaFoldDB" id="A0A5B8UQX2"/>
<accession>A0A5B8UQX2</accession>
<evidence type="ECO:0000259" key="7">
    <source>
        <dbReference type="Pfam" id="PF13396"/>
    </source>
</evidence>
<evidence type="ECO:0000256" key="6">
    <source>
        <dbReference type="SAM" id="Phobius"/>
    </source>
</evidence>
<dbReference type="GO" id="GO:0005886">
    <property type="term" value="C:plasma membrane"/>
    <property type="evidence" value="ECO:0007669"/>
    <property type="project" value="UniProtKB-SubCell"/>
</dbReference>
<name>A0A5B8UQX2_9SPHI</name>
<dbReference type="EMBL" id="CP042436">
    <property type="protein sequence ID" value="QEC61218.1"/>
    <property type="molecule type" value="Genomic_DNA"/>
</dbReference>
<proteinExistence type="predicted"/>
<keyword evidence="2" id="KW-1003">Cell membrane</keyword>
<keyword evidence="4 6" id="KW-1133">Transmembrane helix</keyword>
<dbReference type="RefSeq" id="WP_147029797.1">
    <property type="nucleotide sequence ID" value="NZ_CP042436.1"/>
</dbReference>
<sequence>MYLITSAFGGTLGLICLILWLALSLYSLINILRTHAINGGSKVLWMLIIIVVPIVGSLTYLFWRSVKTL</sequence>
<keyword evidence="9" id="KW-1185">Reference proteome</keyword>
<evidence type="ECO:0000256" key="3">
    <source>
        <dbReference type="ARBA" id="ARBA00022692"/>
    </source>
</evidence>
<feature type="transmembrane region" description="Helical" evidence="6">
    <location>
        <begin position="12"/>
        <end position="32"/>
    </location>
</feature>
<dbReference type="OrthoDB" id="711885at2"/>
<dbReference type="Pfam" id="PF13396">
    <property type="entry name" value="PLDc_N"/>
    <property type="match status" value="1"/>
</dbReference>
<reference evidence="8 9" key="1">
    <citation type="journal article" date="2017" name="Curr. Microbiol.">
        <title>Mucilaginibacter ginsenosidivorans sp. nov., Isolated from Soil of Ginseng Field.</title>
        <authorList>
            <person name="Kim M.M."/>
            <person name="Siddiqi M.Z."/>
            <person name="Im W.T."/>
        </authorList>
    </citation>
    <scope>NUCLEOTIDE SEQUENCE [LARGE SCALE GENOMIC DNA]</scope>
    <source>
        <strain evidence="8 9">Gsoil 3017</strain>
    </source>
</reference>
<gene>
    <name evidence="8" type="ORF">FRZ54_01010</name>
</gene>
<evidence type="ECO:0000256" key="1">
    <source>
        <dbReference type="ARBA" id="ARBA00004651"/>
    </source>
</evidence>
<feature type="domain" description="Cardiolipin synthase N-terminal" evidence="7">
    <location>
        <begin position="22"/>
        <end position="64"/>
    </location>
</feature>
<keyword evidence="5 6" id="KW-0472">Membrane</keyword>
<dbReference type="Proteomes" id="UP000321479">
    <property type="component" value="Chromosome"/>
</dbReference>
<evidence type="ECO:0000313" key="8">
    <source>
        <dbReference type="EMBL" id="QEC61218.1"/>
    </source>
</evidence>
<keyword evidence="3 6" id="KW-0812">Transmembrane</keyword>
<evidence type="ECO:0000256" key="2">
    <source>
        <dbReference type="ARBA" id="ARBA00022475"/>
    </source>
</evidence>